<feature type="transmembrane region" description="Helical" evidence="1">
    <location>
        <begin position="83"/>
        <end position="107"/>
    </location>
</feature>
<name>A0A1U9LDD3_9PROT</name>
<dbReference type="KEGG" id="aper:A0U91_05160"/>
<organism evidence="2 4">
    <name type="scientific">Acetobacter persici</name>
    <dbReference type="NCBI Taxonomy" id="1076596"/>
    <lineage>
        <taxon>Bacteria</taxon>
        <taxon>Pseudomonadati</taxon>
        <taxon>Pseudomonadota</taxon>
        <taxon>Alphaproteobacteria</taxon>
        <taxon>Acetobacterales</taxon>
        <taxon>Acetobacteraceae</taxon>
        <taxon>Acetobacter</taxon>
    </lineage>
</organism>
<dbReference type="OrthoDB" id="7226081at2"/>
<evidence type="ECO:0000313" key="5">
    <source>
        <dbReference type="Proteomes" id="UP000548726"/>
    </source>
</evidence>
<keyword evidence="1" id="KW-0812">Transmembrane</keyword>
<dbReference type="Proteomes" id="UP000548726">
    <property type="component" value="Unassembled WGS sequence"/>
</dbReference>
<keyword evidence="5" id="KW-1185">Reference proteome</keyword>
<sequence length="150" mass="15783">MRLGQRYFVTVLSYSFICSALVSLYGAGHGPTLTPPAALLYCLGRSGLFFLVFVFLGVPMACLCLSLHRALSRASHHTTLPGCLLLGIIWACGTAALLGLLLGVASFSLSASGHALPAWNRILITNIAGGAAAGLVFWLASPAGERRVFY</sequence>
<dbReference type="EMBL" id="CP014687">
    <property type="protein sequence ID" value="AQT04463.1"/>
    <property type="molecule type" value="Genomic_DNA"/>
</dbReference>
<feature type="transmembrane region" description="Helical" evidence="1">
    <location>
        <begin position="119"/>
        <end position="140"/>
    </location>
</feature>
<dbReference type="EMBL" id="BLJP01000015">
    <property type="protein sequence ID" value="GFE94621.1"/>
    <property type="molecule type" value="Genomic_DNA"/>
</dbReference>
<evidence type="ECO:0000313" key="4">
    <source>
        <dbReference type="Proteomes" id="UP000189055"/>
    </source>
</evidence>
<keyword evidence="1" id="KW-0472">Membrane</keyword>
<dbReference type="Proteomes" id="UP000189055">
    <property type="component" value="Chromosome"/>
</dbReference>
<evidence type="ECO:0000256" key="1">
    <source>
        <dbReference type="SAM" id="Phobius"/>
    </source>
</evidence>
<dbReference type="AlphaFoldDB" id="A0A1U9LDD3"/>
<gene>
    <name evidence="2" type="ORF">A0U91_05160</name>
    <name evidence="3" type="ORF">DmAi_26800</name>
</gene>
<reference evidence="2 4" key="1">
    <citation type="submission" date="2016-03" db="EMBL/GenBank/DDBJ databases">
        <title>Acetic acid bacteria sequencing.</title>
        <authorList>
            <person name="Brandt J."/>
            <person name="Jakob F."/>
            <person name="Vogel R.F."/>
        </authorList>
    </citation>
    <scope>NUCLEOTIDE SEQUENCE [LARGE SCALE GENOMIC DNA]</scope>
    <source>
        <strain evidence="2 4">TMW2.1084</strain>
    </source>
</reference>
<evidence type="ECO:0000313" key="2">
    <source>
        <dbReference type="EMBL" id="AQT04463.1"/>
    </source>
</evidence>
<feature type="transmembrane region" description="Helical" evidence="1">
    <location>
        <begin position="48"/>
        <end position="71"/>
    </location>
</feature>
<keyword evidence="1" id="KW-1133">Transmembrane helix</keyword>
<protein>
    <submittedName>
        <fullName evidence="2">Uncharacterized protein</fullName>
    </submittedName>
</protein>
<proteinExistence type="predicted"/>
<reference evidence="3 5" key="2">
    <citation type="journal article" date="2020" name="Cell Rep.">
        <title>Local necrotic cells trigger systemic immune activation via gut microbiome dysbiosis in Drosophila.</title>
        <authorList>
            <person name="Kosakamoto H."/>
            <person name="Yamauchi T."/>
            <person name="Akuzawa-Tokita Y."/>
            <person name="Nishimura K."/>
            <person name="Soga T."/>
            <person name="Murakami T."/>
            <person name="Mori H."/>
            <person name="Yamamoto K."/>
            <person name="Miyazaki R."/>
            <person name="Koto A."/>
            <person name="Miura M."/>
            <person name="Obata F."/>
        </authorList>
    </citation>
    <scope>NUCLEOTIDE SEQUENCE [LARGE SCALE GENOMIC DNA]</scope>
    <source>
        <strain evidence="3 5">Ai</strain>
    </source>
</reference>
<dbReference type="RefSeq" id="WP_077930335.1">
    <property type="nucleotide sequence ID" value="NZ_BLJP01000015.1"/>
</dbReference>
<feature type="transmembrane region" description="Helical" evidence="1">
    <location>
        <begin position="7"/>
        <end position="28"/>
    </location>
</feature>
<accession>A0A1U9LDD3</accession>
<evidence type="ECO:0000313" key="3">
    <source>
        <dbReference type="EMBL" id="GFE94621.1"/>
    </source>
</evidence>